<evidence type="ECO:0000259" key="9">
    <source>
        <dbReference type="PROSITE" id="PS51779"/>
    </source>
</evidence>
<proteinExistence type="predicted"/>
<dbReference type="AlphaFoldDB" id="B0VFK5"/>
<dbReference type="InterPro" id="IPR023707">
    <property type="entry name" value="OM_assembly_BamA"/>
</dbReference>
<dbReference type="InterPro" id="IPR034746">
    <property type="entry name" value="POTRA"/>
</dbReference>
<dbReference type="Pfam" id="PF07244">
    <property type="entry name" value="POTRA"/>
    <property type="match status" value="5"/>
</dbReference>
<dbReference type="HOGENOM" id="CLU_007664_1_1_0"/>
<dbReference type="EMBL" id="CU466930">
    <property type="protein sequence ID" value="CAO81343.1"/>
    <property type="molecule type" value="Genomic_DNA"/>
</dbReference>
<evidence type="ECO:0000256" key="3">
    <source>
        <dbReference type="ARBA" id="ARBA00022692"/>
    </source>
</evidence>
<keyword evidence="5" id="KW-0677">Repeat</keyword>
<evidence type="ECO:0000256" key="8">
    <source>
        <dbReference type="NCBIfam" id="TIGR03303"/>
    </source>
</evidence>
<dbReference type="GO" id="GO:0071709">
    <property type="term" value="P:membrane assembly"/>
    <property type="evidence" value="ECO:0007669"/>
    <property type="project" value="InterPro"/>
</dbReference>
<evidence type="ECO:0000256" key="5">
    <source>
        <dbReference type="ARBA" id="ARBA00022737"/>
    </source>
</evidence>
<feature type="domain" description="POTRA" evidence="9">
    <location>
        <begin position="103"/>
        <end position="180"/>
    </location>
</feature>
<evidence type="ECO:0000256" key="2">
    <source>
        <dbReference type="ARBA" id="ARBA00022452"/>
    </source>
</evidence>
<dbReference type="PROSITE" id="PS51257">
    <property type="entry name" value="PROKAR_LIPOPROTEIN"/>
    <property type="match status" value="1"/>
</dbReference>
<comment type="subcellular location">
    <subcellularLocation>
        <location evidence="1">Membrane</location>
    </subcellularLocation>
</comment>
<name>B0VFK5_CLOAI</name>
<keyword evidence="11" id="KW-1185">Reference proteome</keyword>
<dbReference type="InterPro" id="IPR010827">
    <property type="entry name" value="BamA/TamA_POTRA"/>
</dbReference>
<evidence type="ECO:0000256" key="6">
    <source>
        <dbReference type="ARBA" id="ARBA00023136"/>
    </source>
</evidence>
<accession>B0VFK5</accession>
<organism evidence="10 11">
    <name type="scientific">Cloacimonas acidaminovorans (strain Evry)</name>
    <dbReference type="NCBI Taxonomy" id="459349"/>
    <lineage>
        <taxon>Bacteria</taxon>
        <taxon>Pseudomonadati</taxon>
        <taxon>Candidatus Cloacimonadota</taxon>
        <taxon>Candidatus Cloacimonadia</taxon>
        <taxon>Candidatus Cloacimonadales</taxon>
        <taxon>Candidatus Cloacimonadaceae</taxon>
        <taxon>Candidatus Cloacimonas</taxon>
    </lineage>
</organism>
<keyword evidence="6" id="KW-0472">Membrane</keyword>
<sequence length="755" mass="85714">MSGGIMRRIILCSILILLLGCLAQNLYAVGEIIYEIKVIGAVNIDPELVTSALSFRVGDTLDPEAVAKSIRNLYRMGIFSDIQVESEPYRTGVTILIKIQENPIVSSIEYIGFKAVKQERIDELVNVKVGSYWSEGVKNQLLNKLKNEYATKGFSNAEIQIFESRLPNNKIGLKVQVNEGKKVSIKQITFVGNSYFEDKTLQKKMKTKPASFLRSGHFEQEKFDADLQALTAFYKKNGFIDVVIGPYEIQPLGEKYIEIVINVYEGTKYNFGGITIEGNDFFSSEELQDIFTMKIGEPFDQEFFDNEIRKIYTKYFDEGFIYVSIIPNYVKEGDQLIVNLKINENNRARIHQIHITGNRKTKEKVIRRQLEVSPGDYFRQTQVMRSQQNIYNLGFFEQDIRLDYTPINKDGDIDLQLDVIDRASGTANGGVGYNSQDKFVGQLSIAQNNLFGNNWSTNLTWEFGGNTQNFEFAFTNPNLLDTDILLGSNLYYTKKTWSSFYYEIFTRGAGIRVGQTLPWIDKTRAVAGYSLYSKKYRITNMNAIMADSTANANLIELSKLNWRYTSAFSLTLSRDTRDNVFFPTKGSQFTLYSEVAGGMFGGDFDYFKEIAQVNWYMDTWEKLILRTKWRFCYVTPYGRSKDAPPDEKFYLGGTGADGIRGFPDSSIGPAGGGTRAIIFSTELGYPLGTDQIIAVAFFDAGNSYNKMRDFNFLNFKKGTGLGIRIRSPFGLIGFDYAYNINDGGWEPHLQFGTTF</sequence>
<dbReference type="PANTHER" id="PTHR12815:SF23">
    <property type="entry name" value="OUTER MEMBRANE PROTEIN ASSEMBLY FACTOR BAMA"/>
    <property type="match status" value="1"/>
</dbReference>
<dbReference type="PANTHER" id="PTHR12815">
    <property type="entry name" value="SORTING AND ASSEMBLY MACHINERY SAMM50 PROTEIN FAMILY MEMBER"/>
    <property type="match status" value="1"/>
</dbReference>
<evidence type="ECO:0000256" key="4">
    <source>
        <dbReference type="ARBA" id="ARBA00022729"/>
    </source>
</evidence>
<feature type="domain" description="POTRA" evidence="9">
    <location>
        <begin position="183"/>
        <end position="264"/>
    </location>
</feature>
<dbReference type="Gene3D" id="2.40.160.50">
    <property type="entry name" value="membrane protein fhac: a member of the omp85/tpsb transporter family"/>
    <property type="match status" value="1"/>
</dbReference>
<evidence type="ECO:0000313" key="11">
    <source>
        <dbReference type="Proteomes" id="UP000002019"/>
    </source>
</evidence>
<gene>
    <name evidence="10" type="ordered locus">CLOAM1493</name>
</gene>
<keyword evidence="7" id="KW-0998">Cell outer membrane</keyword>
<evidence type="ECO:0000256" key="1">
    <source>
        <dbReference type="ARBA" id="ARBA00004370"/>
    </source>
</evidence>
<dbReference type="InterPro" id="IPR000184">
    <property type="entry name" value="Bac_surfAg_D15"/>
</dbReference>
<keyword evidence="3" id="KW-0812">Transmembrane</keyword>
<dbReference type="Pfam" id="PF01103">
    <property type="entry name" value="Omp85"/>
    <property type="match status" value="1"/>
</dbReference>
<dbReference type="Gene3D" id="3.10.20.310">
    <property type="entry name" value="membrane protein fhac"/>
    <property type="match status" value="5"/>
</dbReference>
<dbReference type="STRING" id="459349.CLOAM1493"/>
<dbReference type="NCBIfam" id="TIGR03303">
    <property type="entry name" value="OM_YaeT"/>
    <property type="match status" value="1"/>
</dbReference>
<dbReference type="eggNOG" id="COG4775">
    <property type="taxonomic scope" value="Bacteria"/>
</dbReference>
<dbReference type="KEGG" id="caci:CLOAM1493"/>
<feature type="domain" description="POTRA" evidence="9">
    <location>
        <begin position="348"/>
        <end position="422"/>
    </location>
</feature>
<dbReference type="GO" id="GO:0009279">
    <property type="term" value="C:cell outer membrane"/>
    <property type="evidence" value="ECO:0007669"/>
    <property type="project" value="UniProtKB-UniRule"/>
</dbReference>
<dbReference type="PIRSF" id="PIRSF006076">
    <property type="entry name" value="OM_assembly_OMP85"/>
    <property type="match status" value="1"/>
</dbReference>
<dbReference type="Proteomes" id="UP000002019">
    <property type="component" value="Chromosome"/>
</dbReference>
<dbReference type="PROSITE" id="PS51779">
    <property type="entry name" value="POTRA"/>
    <property type="match status" value="5"/>
</dbReference>
<reference evidence="10 11" key="1">
    <citation type="journal article" date="2008" name="J. Bacteriol.">
        <title>'Candidatus Cloacamonas acidaminovorans': genome sequence reconstruction provides a first glimpse of a new bacterial division.</title>
        <authorList>
            <person name="Pelletier E."/>
            <person name="Kreimeyer A."/>
            <person name="Bocs S."/>
            <person name="Rouy Z."/>
            <person name="Gyapay G."/>
            <person name="Chouari R."/>
            <person name="Riviere D."/>
            <person name="Ganesan A."/>
            <person name="Daegelen P."/>
            <person name="Sghir A."/>
            <person name="Cohen G.N."/>
            <person name="Medigue C."/>
            <person name="Weissenbach J."/>
            <person name="Le Paslier D."/>
        </authorList>
    </citation>
    <scope>NUCLEOTIDE SEQUENCE [LARGE SCALE GENOMIC DNA]</scope>
    <source>
        <strain evidence="11">Evry</strain>
    </source>
</reference>
<dbReference type="InterPro" id="IPR039910">
    <property type="entry name" value="D15-like"/>
</dbReference>
<feature type="domain" description="POTRA" evidence="9">
    <location>
        <begin position="27"/>
        <end position="102"/>
    </location>
</feature>
<evidence type="ECO:0000256" key="7">
    <source>
        <dbReference type="ARBA" id="ARBA00023237"/>
    </source>
</evidence>
<keyword evidence="4" id="KW-0732">Signal</keyword>
<protein>
    <recommendedName>
        <fullName evidence="8">Outer membrane protein assembly factor BamA</fullName>
    </recommendedName>
</protein>
<evidence type="ECO:0000313" key="10">
    <source>
        <dbReference type="EMBL" id="CAO81343.1"/>
    </source>
</evidence>
<keyword evidence="2" id="KW-1134">Transmembrane beta strand</keyword>
<feature type="domain" description="POTRA" evidence="9">
    <location>
        <begin position="269"/>
        <end position="345"/>
    </location>
</feature>